<dbReference type="KEGG" id="ska:CP970_07390"/>
<organism evidence="1 2">
    <name type="scientific">Streptomyces kanamyceticus</name>
    <dbReference type="NCBI Taxonomy" id="1967"/>
    <lineage>
        <taxon>Bacteria</taxon>
        <taxon>Bacillati</taxon>
        <taxon>Actinomycetota</taxon>
        <taxon>Actinomycetes</taxon>
        <taxon>Kitasatosporales</taxon>
        <taxon>Streptomycetaceae</taxon>
        <taxon>Streptomyces</taxon>
    </lineage>
</organism>
<gene>
    <name evidence="1" type="ORF">CP970_07390</name>
</gene>
<dbReference type="Proteomes" id="UP000325529">
    <property type="component" value="Chromosome"/>
</dbReference>
<dbReference type="AlphaFoldDB" id="A0A5J6G7U5"/>
<proteinExistence type="predicted"/>
<reference evidence="1 2" key="1">
    <citation type="submission" date="2017-09" db="EMBL/GenBank/DDBJ databases">
        <authorList>
            <person name="Lee N."/>
            <person name="Cho B.-K."/>
        </authorList>
    </citation>
    <scope>NUCLEOTIDE SEQUENCE [LARGE SCALE GENOMIC DNA]</scope>
    <source>
        <strain evidence="1 2">ATCC 12853</strain>
    </source>
</reference>
<protein>
    <submittedName>
        <fullName evidence="1">Uncharacterized protein</fullName>
    </submittedName>
</protein>
<evidence type="ECO:0000313" key="2">
    <source>
        <dbReference type="Proteomes" id="UP000325529"/>
    </source>
</evidence>
<sequence>MGHLMSEIRGEDFPALLLGMVPETAEHIAALYEMPAEQAVVSEARFDTYALLQEAFMEPVVLPELGKNVPDAELLGRCFDLVDLLVQSSSQHFTDAVYFQVLEEFFDRDRLEKAIPFMQKRTRERTADMLSGHELPVPEGLLG</sequence>
<evidence type="ECO:0000313" key="1">
    <source>
        <dbReference type="EMBL" id="QEU90762.1"/>
    </source>
</evidence>
<dbReference type="EMBL" id="CP023699">
    <property type="protein sequence ID" value="QEU90762.1"/>
    <property type="molecule type" value="Genomic_DNA"/>
</dbReference>
<accession>A0A5J6G7U5</accession>
<keyword evidence="2" id="KW-1185">Reference proteome</keyword>
<name>A0A5J6G7U5_STRKN</name>